<dbReference type="SUPFAM" id="SSF159888">
    <property type="entry name" value="YdhG-like"/>
    <property type="match status" value="1"/>
</dbReference>
<feature type="compositionally biased region" description="Basic and acidic residues" evidence="1">
    <location>
        <begin position="14"/>
        <end position="29"/>
    </location>
</feature>
<name>A0ABS6B1X2_9NOCA</name>
<evidence type="ECO:0000256" key="1">
    <source>
        <dbReference type="SAM" id="MobiDB-lite"/>
    </source>
</evidence>
<proteinExistence type="predicted"/>
<keyword evidence="3" id="KW-1185">Reference proteome</keyword>
<comment type="caution">
    <text evidence="2">The sequence shown here is derived from an EMBL/GenBank/DDBJ whole genome shotgun (WGS) entry which is preliminary data.</text>
</comment>
<feature type="compositionally biased region" description="Polar residues" evidence="1">
    <location>
        <begin position="1"/>
        <end position="10"/>
    </location>
</feature>
<reference evidence="2 3" key="1">
    <citation type="submission" date="2021-06" db="EMBL/GenBank/DDBJ databases">
        <title>Actinomycetes sequencing.</title>
        <authorList>
            <person name="Shan Q."/>
        </authorList>
    </citation>
    <scope>NUCLEOTIDE SEQUENCE [LARGE SCALE GENOMIC DNA]</scope>
    <source>
        <strain evidence="2 3">NEAU-G5</strain>
    </source>
</reference>
<dbReference type="EMBL" id="JAHKNI010000007">
    <property type="protein sequence ID" value="MBU3064310.1"/>
    <property type="molecule type" value="Genomic_DNA"/>
</dbReference>
<protein>
    <submittedName>
        <fullName evidence="2">DUF1801 domain-containing protein</fullName>
    </submittedName>
</protein>
<evidence type="ECO:0000313" key="3">
    <source>
        <dbReference type="Proteomes" id="UP000733379"/>
    </source>
</evidence>
<gene>
    <name evidence="2" type="ORF">KO481_22600</name>
</gene>
<evidence type="ECO:0000313" key="2">
    <source>
        <dbReference type="EMBL" id="MBU3064310.1"/>
    </source>
</evidence>
<dbReference type="RefSeq" id="WP_215919409.1">
    <property type="nucleotide sequence ID" value="NZ_JAHKNI010000007.1"/>
</dbReference>
<accession>A0ABS6B1X2</accession>
<sequence length="149" mass="16162">MTTTKSTSAVAFSAEERAAMKEHSKELKTAARRNSRTAKADGEQDVLAKIAEMTEFDRAIAARVHAVVTTAAPELTPKLWYGMPAYAKEGKVVCYFQPAAKFKSRYATFGFNDIAGLDDGTMWPTVFALTALTADDEQKIGHLARAAVA</sequence>
<feature type="region of interest" description="Disordered" evidence="1">
    <location>
        <begin position="1"/>
        <end position="41"/>
    </location>
</feature>
<organism evidence="2 3">
    <name type="scientific">Nocardia albiluteola</name>
    <dbReference type="NCBI Taxonomy" id="2842303"/>
    <lineage>
        <taxon>Bacteria</taxon>
        <taxon>Bacillati</taxon>
        <taxon>Actinomycetota</taxon>
        <taxon>Actinomycetes</taxon>
        <taxon>Mycobacteriales</taxon>
        <taxon>Nocardiaceae</taxon>
        <taxon>Nocardia</taxon>
    </lineage>
</organism>
<dbReference type="Proteomes" id="UP000733379">
    <property type="component" value="Unassembled WGS sequence"/>
</dbReference>
<dbReference type="Gene3D" id="3.90.1150.200">
    <property type="match status" value="1"/>
</dbReference>